<reference evidence="2" key="1">
    <citation type="submission" date="2020-12" db="EMBL/GenBank/DDBJ databases">
        <title>Metabolic potential, ecology and presence of endohyphal bacteria is reflected in genomic diversity of Mucoromycotina.</title>
        <authorList>
            <person name="Muszewska A."/>
            <person name="Okrasinska A."/>
            <person name="Steczkiewicz K."/>
            <person name="Drgas O."/>
            <person name="Orlowska M."/>
            <person name="Perlinska-Lenart U."/>
            <person name="Aleksandrzak-Piekarczyk T."/>
            <person name="Szatraj K."/>
            <person name="Zielenkiewicz U."/>
            <person name="Pilsyk S."/>
            <person name="Malc E."/>
            <person name="Mieczkowski P."/>
            <person name="Kruszewska J.S."/>
            <person name="Biernat P."/>
            <person name="Pawlowska J."/>
        </authorList>
    </citation>
    <scope>NUCLEOTIDE SEQUENCE</scope>
    <source>
        <strain evidence="2">WA0000067209</strain>
    </source>
</reference>
<organism evidence="2 3">
    <name type="scientific">Mortierella isabellina</name>
    <name type="common">Filamentous fungus</name>
    <name type="synonym">Umbelopsis isabellina</name>
    <dbReference type="NCBI Taxonomy" id="91625"/>
    <lineage>
        <taxon>Eukaryota</taxon>
        <taxon>Fungi</taxon>
        <taxon>Fungi incertae sedis</taxon>
        <taxon>Mucoromycota</taxon>
        <taxon>Mucoromycotina</taxon>
        <taxon>Umbelopsidomycetes</taxon>
        <taxon>Umbelopsidales</taxon>
        <taxon>Umbelopsidaceae</taxon>
        <taxon>Umbelopsis</taxon>
    </lineage>
</organism>
<sequence>MYAEAQKRSQRYLKYAMREYRKYRIRHQRYMESNLCKAITKKGHRCEVVTDSTYCNVHKHLDSTIKEETPVLKKKLDVTAITNDLMHKYHNVESREYHGDKSNPLKHNKVRDAYRDERHDIERVYRKYINLAATSDDLDDIYERVDESIKEIRDRTDETILLIETEEDTSELAKIIAELEKEKSKLVRREYKGPMQYPHVMKMINDICNSELKAKIDIYEGIASAISFRDFETEYDEIQEFLSFVKPDIKQIEKKTEEKLKAVMPRKKNPSKHY</sequence>
<keyword evidence="3" id="KW-1185">Reference proteome</keyword>
<feature type="coiled-coil region" evidence="1">
    <location>
        <begin position="162"/>
        <end position="189"/>
    </location>
</feature>
<gene>
    <name evidence="2" type="ORF">INT43_004956</name>
</gene>
<accession>A0A8H7PEY6</accession>
<dbReference type="EMBL" id="JAEPQZ010000017">
    <property type="protein sequence ID" value="KAG2172414.1"/>
    <property type="molecule type" value="Genomic_DNA"/>
</dbReference>
<name>A0A8H7PEY6_MORIS</name>
<dbReference type="AlphaFoldDB" id="A0A8H7PEY6"/>
<evidence type="ECO:0000256" key="1">
    <source>
        <dbReference type="SAM" id="Coils"/>
    </source>
</evidence>
<dbReference type="Proteomes" id="UP000654370">
    <property type="component" value="Unassembled WGS sequence"/>
</dbReference>
<comment type="caution">
    <text evidence="2">The sequence shown here is derived from an EMBL/GenBank/DDBJ whole genome shotgun (WGS) entry which is preliminary data.</text>
</comment>
<proteinExistence type="predicted"/>
<evidence type="ECO:0000313" key="3">
    <source>
        <dbReference type="Proteomes" id="UP000654370"/>
    </source>
</evidence>
<protein>
    <submittedName>
        <fullName evidence="2">Uncharacterized protein</fullName>
    </submittedName>
</protein>
<evidence type="ECO:0000313" key="2">
    <source>
        <dbReference type="EMBL" id="KAG2172414.1"/>
    </source>
</evidence>
<keyword evidence="1" id="KW-0175">Coiled coil</keyword>